<dbReference type="Gene3D" id="1.10.10.10">
    <property type="entry name" value="Winged helix-like DNA-binding domain superfamily/Winged helix DNA-binding domain"/>
    <property type="match status" value="1"/>
</dbReference>
<dbReference type="PROSITE" id="PS50931">
    <property type="entry name" value="HTH_LYSR"/>
    <property type="match status" value="1"/>
</dbReference>
<evidence type="ECO:0000256" key="3">
    <source>
        <dbReference type="ARBA" id="ARBA00023015"/>
    </source>
</evidence>
<protein>
    <recommendedName>
        <fullName evidence="2">HTH-type transcriptional regulator CzcR</fullName>
    </recommendedName>
</protein>
<evidence type="ECO:0000313" key="7">
    <source>
        <dbReference type="Proteomes" id="UP000437562"/>
    </source>
</evidence>
<evidence type="ECO:0000256" key="4">
    <source>
        <dbReference type="ARBA" id="ARBA00023125"/>
    </source>
</evidence>
<dbReference type="Pfam" id="PF03466">
    <property type="entry name" value="LysR_substrate"/>
    <property type="match status" value="1"/>
</dbReference>
<dbReference type="Pfam" id="PF00126">
    <property type="entry name" value="HTH_1"/>
    <property type="match status" value="1"/>
</dbReference>
<dbReference type="SUPFAM" id="SSF53850">
    <property type="entry name" value="Periplasmic binding protein-like II"/>
    <property type="match status" value="1"/>
</dbReference>
<organism evidence="6 7">
    <name type="scientific">Bacillus mycoides</name>
    <dbReference type="NCBI Taxonomy" id="1405"/>
    <lineage>
        <taxon>Bacteria</taxon>
        <taxon>Bacillati</taxon>
        <taxon>Bacillota</taxon>
        <taxon>Bacilli</taxon>
        <taxon>Bacillales</taxon>
        <taxon>Bacillaceae</taxon>
        <taxon>Bacillus</taxon>
        <taxon>Bacillus cereus group</taxon>
    </lineage>
</organism>
<keyword evidence="3" id="KW-0805">Transcription regulation</keyword>
<dbReference type="Proteomes" id="UP000437562">
    <property type="component" value="Unassembled WGS sequence"/>
</dbReference>
<dbReference type="InterPro" id="IPR036388">
    <property type="entry name" value="WH-like_DNA-bd_sf"/>
</dbReference>
<dbReference type="SUPFAM" id="SSF46785">
    <property type="entry name" value="Winged helix' DNA-binding domain"/>
    <property type="match status" value="1"/>
</dbReference>
<dbReference type="OMA" id="RYRQKWE"/>
<gene>
    <name evidence="6" type="ORF">BACI71_30968</name>
</gene>
<accession>A0A0A0WU44</accession>
<dbReference type="GO" id="GO:0003700">
    <property type="term" value="F:DNA-binding transcription factor activity"/>
    <property type="evidence" value="ECO:0007669"/>
    <property type="project" value="InterPro"/>
</dbReference>
<name>A0A0A0WU44_BACMY</name>
<keyword evidence="5" id="KW-0804">Transcription</keyword>
<keyword evidence="4" id="KW-0238">DNA-binding</keyword>
<dbReference type="InterPro" id="IPR000847">
    <property type="entry name" value="LysR_HTH_N"/>
</dbReference>
<evidence type="ECO:0000313" key="6">
    <source>
        <dbReference type="EMBL" id="VXC45756.1"/>
    </source>
</evidence>
<dbReference type="GO" id="GO:0000976">
    <property type="term" value="F:transcription cis-regulatory region binding"/>
    <property type="evidence" value="ECO:0007669"/>
    <property type="project" value="TreeGrafter"/>
</dbReference>
<evidence type="ECO:0000256" key="5">
    <source>
        <dbReference type="ARBA" id="ARBA00023163"/>
    </source>
</evidence>
<dbReference type="PRINTS" id="PR00039">
    <property type="entry name" value="HTHLYSR"/>
</dbReference>
<dbReference type="AlphaFoldDB" id="A0A0A0WU44"/>
<dbReference type="InterPro" id="IPR005119">
    <property type="entry name" value="LysR_subst-bd"/>
</dbReference>
<dbReference type="PANTHER" id="PTHR30126:SF40">
    <property type="entry name" value="HTH-TYPE TRANSCRIPTIONAL REGULATOR GLTR"/>
    <property type="match status" value="1"/>
</dbReference>
<dbReference type="RefSeq" id="WP_002031259.1">
    <property type="nucleotide sequence ID" value="NZ_CP009746.1"/>
</dbReference>
<dbReference type="FunFam" id="1.10.10.10:FF:000001">
    <property type="entry name" value="LysR family transcriptional regulator"/>
    <property type="match status" value="1"/>
</dbReference>
<evidence type="ECO:0000256" key="1">
    <source>
        <dbReference type="ARBA" id="ARBA00009437"/>
    </source>
</evidence>
<sequence>MDFRQLYYFKEIVKQGSISKAAEVLHIAQPPLSQLLKKLETDLGTTLIHRYRQKWELTATGEILYQYANQMLMQIQDVKQKIQEIEQGIGGTVSIGVSSTCSNMLIDYVSTFRTQYPNVKIKIVTGNSEELLKRLEQREIDVALLLRLGNSEQYEMKILKKQPTAVIIPSSWATSFSSQYVTIEQIAQFPFIMLGAMEGLSFNEDLFKVFDEHQVKPNIIIECKDIRMVVALVSRGLGLSVIPRMDYTSSFLEHTTLFELKQFDFQLEPVIVKLKDQRISKVASQFWEMVD</sequence>
<dbReference type="CDD" id="cd05466">
    <property type="entry name" value="PBP2_LTTR_substrate"/>
    <property type="match status" value="1"/>
</dbReference>
<dbReference type="KEGG" id="bww:bwei_3118"/>
<dbReference type="Gene3D" id="3.40.190.290">
    <property type="match status" value="1"/>
</dbReference>
<reference evidence="6 7" key="1">
    <citation type="submission" date="2019-10" db="EMBL/GenBank/DDBJ databases">
        <authorList>
            <person name="Karimi E."/>
        </authorList>
    </citation>
    <scope>NUCLEOTIDE SEQUENCE [LARGE SCALE GENOMIC DNA]</scope>
    <source>
        <strain evidence="6">Bacillus sp. 71</strain>
    </source>
</reference>
<dbReference type="PANTHER" id="PTHR30126">
    <property type="entry name" value="HTH-TYPE TRANSCRIPTIONAL REGULATOR"/>
    <property type="match status" value="1"/>
</dbReference>
<proteinExistence type="inferred from homology"/>
<dbReference type="InterPro" id="IPR036390">
    <property type="entry name" value="WH_DNA-bd_sf"/>
</dbReference>
<dbReference type="EMBL" id="CABWMC010000023">
    <property type="protein sequence ID" value="VXC45756.1"/>
    <property type="molecule type" value="Genomic_DNA"/>
</dbReference>
<accession>A0A653YTS5</accession>
<comment type="similarity">
    <text evidence="1">Belongs to the LysR transcriptional regulatory family.</text>
</comment>
<evidence type="ECO:0000256" key="2">
    <source>
        <dbReference type="ARBA" id="ARBA00018718"/>
    </source>
</evidence>